<dbReference type="InterPro" id="IPR013766">
    <property type="entry name" value="Thioredoxin_domain"/>
</dbReference>
<sequence>MRPTIIFTVAIAVFVLLSIAIVYTRLGSPSVQTPSQLGELPLPPWAMSFGNPNAPVTVIELFDLHCPYCAWAHTQLDPLYKKLVGEGKLRLIFLDLIVHPDALLAHQYLHCAYRQLGNKTLDMITRLYEAYDPQDTGKQLQLLQQYRCNDAPSATDFENAARALVRYLAQKGVRITQLGTPTFIIIKNGTIEVVVGAQVDRVASLISQ</sequence>
<keyword evidence="4" id="KW-1185">Reference proteome</keyword>
<dbReference type="PANTHER" id="PTHR35272">
    <property type="entry name" value="THIOL:DISULFIDE INTERCHANGE PROTEIN DSBC-RELATED"/>
    <property type="match status" value="1"/>
</dbReference>
<dbReference type="Pfam" id="PF13462">
    <property type="entry name" value="Thioredoxin_4"/>
    <property type="match status" value="1"/>
</dbReference>
<organism evidence="3 4">
    <name type="scientific">Pyrobaculum arsenaticum</name>
    <dbReference type="NCBI Taxonomy" id="121277"/>
    <lineage>
        <taxon>Archaea</taxon>
        <taxon>Thermoproteota</taxon>
        <taxon>Thermoprotei</taxon>
        <taxon>Thermoproteales</taxon>
        <taxon>Thermoproteaceae</taxon>
        <taxon>Pyrobaculum</taxon>
    </lineage>
</organism>
<comment type="similarity">
    <text evidence="1">Belongs to the glutaredoxin family.</text>
</comment>
<dbReference type="InterPro" id="IPR012336">
    <property type="entry name" value="Thioredoxin-like_fold"/>
</dbReference>
<protein>
    <submittedName>
        <fullName evidence="3">Thioredoxin domain-containing protein</fullName>
    </submittedName>
</protein>
<evidence type="ECO:0000256" key="1">
    <source>
        <dbReference type="ARBA" id="ARBA00007787"/>
    </source>
</evidence>
<accession>A0A7L4PDC2</accession>
<gene>
    <name evidence="3" type="ORF">HC235_10580</name>
</gene>
<dbReference type="InterPro" id="IPR051470">
    <property type="entry name" value="Thiol:disulfide_interchange"/>
</dbReference>
<reference evidence="3 4" key="1">
    <citation type="journal article" date="2020" name="Nat. Commun.">
        <title>The structures of two archaeal type IV pili illuminate evolutionary relationships.</title>
        <authorList>
            <person name="Wang F."/>
            <person name="Baquero D.P."/>
            <person name="Su Z."/>
            <person name="Beltran L.C."/>
            <person name="Prangishvili D."/>
            <person name="Krupovic M."/>
            <person name="Egelman E.H."/>
        </authorList>
    </citation>
    <scope>NUCLEOTIDE SEQUENCE [LARGE SCALE GENOMIC DNA]</scope>
    <source>
        <strain evidence="3 4">2GA</strain>
    </source>
</reference>
<dbReference type="OMA" id="ELFDLHC"/>
<dbReference type="Proteomes" id="UP000554766">
    <property type="component" value="Unassembled WGS sequence"/>
</dbReference>
<evidence type="ECO:0000313" key="3">
    <source>
        <dbReference type="EMBL" id="NYR16367.1"/>
    </source>
</evidence>
<dbReference type="AlphaFoldDB" id="A0A7L4PDC2"/>
<dbReference type="PANTHER" id="PTHR35272:SF3">
    <property type="entry name" value="THIOL:DISULFIDE INTERCHANGE PROTEIN DSBC"/>
    <property type="match status" value="1"/>
</dbReference>
<evidence type="ECO:0000313" key="4">
    <source>
        <dbReference type="Proteomes" id="UP000554766"/>
    </source>
</evidence>
<dbReference type="SUPFAM" id="SSF52833">
    <property type="entry name" value="Thioredoxin-like"/>
    <property type="match status" value="1"/>
</dbReference>
<dbReference type="PROSITE" id="PS51352">
    <property type="entry name" value="THIOREDOXIN_2"/>
    <property type="match status" value="1"/>
</dbReference>
<name>A0A7L4PDC2_9CREN</name>
<evidence type="ECO:0000259" key="2">
    <source>
        <dbReference type="PROSITE" id="PS51352"/>
    </source>
</evidence>
<proteinExistence type="inferred from homology"/>
<comment type="caution">
    <text evidence="3">The sequence shown here is derived from an EMBL/GenBank/DDBJ whole genome shotgun (WGS) entry which is preliminary data.</text>
</comment>
<dbReference type="EMBL" id="JAAVJF010000005">
    <property type="protein sequence ID" value="NYR16367.1"/>
    <property type="molecule type" value="Genomic_DNA"/>
</dbReference>
<feature type="domain" description="Thioredoxin" evidence="2">
    <location>
        <begin position="22"/>
        <end position="170"/>
    </location>
</feature>
<dbReference type="Gene3D" id="3.40.30.10">
    <property type="entry name" value="Glutaredoxin"/>
    <property type="match status" value="1"/>
</dbReference>
<dbReference type="InterPro" id="IPR036249">
    <property type="entry name" value="Thioredoxin-like_sf"/>
</dbReference>